<protein>
    <submittedName>
        <fullName evidence="7">Uncharacterized protein</fullName>
    </submittedName>
</protein>
<dbReference type="Pfam" id="PF00375">
    <property type="entry name" value="SDF"/>
    <property type="match status" value="1"/>
</dbReference>
<accession>A0A5A7NCD4</accession>
<dbReference type="Proteomes" id="UP000324996">
    <property type="component" value="Unassembled WGS sequence"/>
</dbReference>
<organism evidence="7 8">
    <name type="scientific">Iodidimonas nitroreducens</name>
    <dbReference type="NCBI Taxonomy" id="1236968"/>
    <lineage>
        <taxon>Bacteria</taxon>
        <taxon>Pseudomonadati</taxon>
        <taxon>Pseudomonadota</taxon>
        <taxon>Alphaproteobacteria</taxon>
        <taxon>Iodidimonadales</taxon>
        <taxon>Iodidimonadaceae</taxon>
        <taxon>Iodidimonas</taxon>
    </lineage>
</organism>
<feature type="transmembrane region" description="Helical" evidence="6">
    <location>
        <begin position="47"/>
        <end position="68"/>
    </location>
</feature>
<keyword evidence="4 6" id="KW-1133">Transmembrane helix</keyword>
<sequence>MIGALPVNELFSLIWIVVALYLACLTQIILVYGGLLTLVARLAPLKFFRGIIDAQAVAFSTATSAGTLPVTMSNVEDNLGVSKKITSFVLPLGATMNMDGTAIYMGIAAMFTAQAIGIDLTGAQYATIIITGTLASIGAASIPSAGLILMPVVLGSVGLPLGAIILFFPIDRLMDMMRTLTNVTGDATIAVLVAKSENELDEASYNADPIE</sequence>
<proteinExistence type="predicted"/>
<dbReference type="InterPro" id="IPR036458">
    <property type="entry name" value="Na:dicarbo_symporter_sf"/>
</dbReference>
<evidence type="ECO:0000313" key="7">
    <source>
        <dbReference type="EMBL" id="GER05275.1"/>
    </source>
</evidence>
<keyword evidence="5 6" id="KW-0472">Membrane</keyword>
<evidence type="ECO:0000256" key="4">
    <source>
        <dbReference type="ARBA" id="ARBA00022989"/>
    </source>
</evidence>
<dbReference type="EMBL" id="BKCN01000020">
    <property type="protein sequence ID" value="GER05275.1"/>
    <property type="molecule type" value="Genomic_DNA"/>
</dbReference>
<feature type="transmembrane region" description="Helical" evidence="6">
    <location>
        <begin position="12"/>
        <end position="35"/>
    </location>
</feature>
<dbReference type="GO" id="GO:0016020">
    <property type="term" value="C:membrane"/>
    <property type="evidence" value="ECO:0007669"/>
    <property type="project" value="UniProtKB-SubCell"/>
</dbReference>
<comment type="caution">
    <text evidence="7">The sequence shown here is derived from an EMBL/GenBank/DDBJ whole genome shotgun (WGS) entry which is preliminary data.</text>
</comment>
<evidence type="ECO:0000256" key="6">
    <source>
        <dbReference type="SAM" id="Phobius"/>
    </source>
</evidence>
<evidence type="ECO:0000256" key="1">
    <source>
        <dbReference type="ARBA" id="ARBA00004141"/>
    </source>
</evidence>
<feature type="transmembrane region" description="Helical" evidence="6">
    <location>
        <begin position="88"/>
        <end position="111"/>
    </location>
</feature>
<name>A0A5A7NCD4_9PROT</name>
<keyword evidence="3 6" id="KW-0812">Transmembrane</keyword>
<dbReference type="InterPro" id="IPR001991">
    <property type="entry name" value="Na-dicarboxylate_symporter"/>
</dbReference>
<dbReference type="PANTHER" id="PTHR11958">
    <property type="entry name" value="SODIUM/DICARBOXYLATE SYMPORTER-RELATED"/>
    <property type="match status" value="1"/>
</dbReference>
<feature type="transmembrane region" description="Helical" evidence="6">
    <location>
        <begin position="123"/>
        <end position="142"/>
    </location>
</feature>
<gene>
    <name evidence="7" type="ORF">JCM17846_29570</name>
</gene>
<dbReference type="Gene3D" id="1.10.3860.10">
    <property type="entry name" value="Sodium:dicarboxylate symporter"/>
    <property type="match status" value="1"/>
</dbReference>
<evidence type="ECO:0000256" key="2">
    <source>
        <dbReference type="ARBA" id="ARBA00022448"/>
    </source>
</evidence>
<evidence type="ECO:0000313" key="8">
    <source>
        <dbReference type="Proteomes" id="UP000324996"/>
    </source>
</evidence>
<comment type="subcellular location">
    <subcellularLocation>
        <location evidence="1">Membrane</location>
        <topology evidence="1">Multi-pass membrane protein</topology>
    </subcellularLocation>
</comment>
<reference evidence="7 8" key="1">
    <citation type="submission" date="2019-09" db="EMBL/GenBank/DDBJ databases">
        <title>NBRP : Genome information of microbial organism related human and environment.</title>
        <authorList>
            <person name="Hattori M."/>
            <person name="Oshima K."/>
            <person name="Inaba H."/>
            <person name="Suda W."/>
            <person name="Sakamoto M."/>
            <person name="Iino T."/>
            <person name="Kitahara M."/>
            <person name="Oshida Y."/>
            <person name="Iida T."/>
            <person name="Kudo T."/>
            <person name="Itoh T."/>
            <person name="Ohkuma M."/>
        </authorList>
    </citation>
    <scope>NUCLEOTIDE SEQUENCE [LARGE SCALE GENOMIC DNA]</scope>
    <source>
        <strain evidence="7 8">Q-1</strain>
    </source>
</reference>
<evidence type="ECO:0000256" key="3">
    <source>
        <dbReference type="ARBA" id="ARBA00022692"/>
    </source>
</evidence>
<keyword evidence="2" id="KW-0813">Transport</keyword>
<dbReference type="PANTHER" id="PTHR11958:SF63">
    <property type="entry name" value="AMINO ACID TRANSPORTER"/>
    <property type="match status" value="1"/>
</dbReference>
<dbReference type="SUPFAM" id="SSF118215">
    <property type="entry name" value="Proton glutamate symport protein"/>
    <property type="match status" value="1"/>
</dbReference>
<dbReference type="GO" id="GO:0015293">
    <property type="term" value="F:symporter activity"/>
    <property type="evidence" value="ECO:0007669"/>
    <property type="project" value="InterPro"/>
</dbReference>
<dbReference type="AlphaFoldDB" id="A0A5A7NCD4"/>
<evidence type="ECO:0000256" key="5">
    <source>
        <dbReference type="ARBA" id="ARBA00023136"/>
    </source>
</evidence>
<feature type="transmembrane region" description="Helical" evidence="6">
    <location>
        <begin position="148"/>
        <end position="168"/>
    </location>
</feature>
<keyword evidence="8" id="KW-1185">Reference proteome</keyword>
<dbReference type="InterPro" id="IPR050746">
    <property type="entry name" value="DAACS"/>
</dbReference>